<evidence type="ECO:0000313" key="3">
    <source>
        <dbReference type="Proteomes" id="UP000242246"/>
    </source>
</evidence>
<feature type="transmembrane region" description="Helical" evidence="1">
    <location>
        <begin position="44"/>
        <end position="64"/>
    </location>
</feature>
<dbReference type="InterPro" id="IPR018580">
    <property type="entry name" value="Uncharacterised_YfhO"/>
</dbReference>
<evidence type="ECO:0000313" key="2">
    <source>
        <dbReference type="EMBL" id="PCS07474.1"/>
    </source>
</evidence>
<dbReference type="Pfam" id="PF09586">
    <property type="entry name" value="YfhO"/>
    <property type="match status" value="1"/>
</dbReference>
<keyword evidence="3" id="KW-1185">Reference proteome</keyword>
<name>A0A2A5S1Z7_9LACT</name>
<feature type="transmembrane region" description="Helical" evidence="1">
    <location>
        <begin position="265"/>
        <end position="284"/>
    </location>
</feature>
<feature type="transmembrane region" description="Helical" evidence="1">
    <location>
        <begin position="296"/>
        <end position="314"/>
    </location>
</feature>
<dbReference type="STRING" id="1348632.GCA_001591745_00502"/>
<reference evidence="2 3" key="1">
    <citation type="submission" date="2014-12" db="EMBL/GenBank/DDBJ databases">
        <title>Draft genome sequences of 10 type strains of Lactococcus.</title>
        <authorList>
            <person name="Sun Z."/>
            <person name="Zhong Z."/>
            <person name="Liu W."/>
            <person name="Zhang W."/>
            <person name="Zhang H."/>
        </authorList>
    </citation>
    <scope>NUCLEOTIDE SEQUENCE [LARGE SCALE GENOMIC DNA]</scope>
    <source>
        <strain evidence="2 3">DSM 20686</strain>
    </source>
</reference>
<feature type="transmembrane region" description="Helical" evidence="1">
    <location>
        <begin position="113"/>
        <end position="129"/>
    </location>
</feature>
<gene>
    <name evidence="2" type="ORF">RU87_GL001110</name>
</gene>
<sequence>MALNFSFFTITWSGTKTVLAGDAYHQYVNFHTLFSTIMHTGSGFLYTFTSGLGLNFLSFSSYYLGSFLMPLTYFFNAATMPDGLYLLTLLKFGCIGLSAFISFKLMYHSLSKWLIVSLSTTYTLMSFIVNQSEIIMWLDVFIWLPLIICGLHRMIDQRKCRLYFVSLTILFTQNYYFGFMIALFLLGYFLVRLTYDGWSFKKLVDFSITSLLSGLASMLMVLPMYLDLRANGESFTKVTSLFTEKSWYFDLFAKNFVASYDTTQYGAVPTIYIGLFTLILACLFFATTSIKLRTKLAFLTLLGFIIASFYLRALDLFWQGMHTPNMFLHRYSFVFSLLIIIMAAETLKRLKEIRIRWIISIAILLLIGFTATVLSKHYHYVKFINISLTLLFGIAYLTLLISYQRKWLLPRYFSILITIFVFSELGINTYYQLNGISDEWHYASRANYDENTSKIQPIAKAVASDTDFYRLEQTNPDTGNDGMKYNFKSLSQFSSVRNRKSASTLNLLGFKSTGTNLNLRYPLNTILMDSIFNIRYNINDSEPSKFGFNPLNKDFPKLTSNTYALPPAIFVKNGYADVKLKPDHIIANQTQFVNQLSGQYTTFYSQFYVDHETTNATITGSQNRVTLTKKGNDAIDIQYTVTAPAGKQSYLKFANATYQNQDAEYVKLSLNDRISYINTNDTGSLINLGYYTQPTVLNIKLSFPSNTYVNFDTTEFWGLDTGAYTATIHTLKANKVTATAIKNGLKATVSAQSKGDLFFTIPYDKGWSAKVDGQAVKIKQAQTGFMTVPVSKGPHTIVLSFIPQGLKIGIICFISAIVLFLSYDRYLKKRIRARK</sequence>
<keyword evidence="1" id="KW-0812">Transmembrane</keyword>
<accession>A0A2A5S1Z7</accession>
<proteinExistence type="predicted"/>
<organism evidence="2 3">
    <name type="scientific">Pseudolactococcus plantarum</name>
    <dbReference type="NCBI Taxonomy" id="1365"/>
    <lineage>
        <taxon>Bacteria</taxon>
        <taxon>Bacillati</taxon>
        <taxon>Bacillota</taxon>
        <taxon>Bacilli</taxon>
        <taxon>Lactobacillales</taxon>
        <taxon>Streptococcaceae</taxon>
        <taxon>Pseudolactococcus</taxon>
    </lineage>
</organism>
<feature type="transmembrane region" description="Helical" evidence="1">
    <location>
        <begin position="380"/>
        <end position="400"/>
    </location>
</feature>
<dbReference type="AlphaFoldDB" id="A0A2A5S1Z7"/>
<protein>
    <submittedName>
        <fullName evidence="2">ABC transporter permease</fullName>
    </submittedName>
</protein>
<feature type="transmembrane region" description="Helical" evidence="1">
    <location>
        <begin position="355"/>
        <end position="374"/>
    </location>
</feature>
<evidence type="ECO:0000256" key="1">
    <source>
        <dbReference type="SAM" id="Phobius"/>
    </source>
</evidence>
<dbReference type="PANTHER" id="PTHR38454">
    <property type="entry name" value="INTEGRAL MEMBRANE PROTEIN-RELATED"/>
    <property type="match status" value="1"/>
</dbReference>
<keyword evidence="1" id="KW-1133">Transmembrane helix</keyword>
<keyword evidence="1" id="KW-0472">Membrane</keyword>
<dbReference type="EMBL" id="JXJX01000004">
    <property type="protein sequence ID" value="PCS07474.1"/>
    <property type="molecule type" value="Genomic_DNA"/>
</dbReference>
<feature type="transmembrane region" description="Helical" evidence="1">
    <location>
        <begin position="808"/>
        <end position="827"/>
    </location>
</feature>
<dbReference type="Proteomes" id="UP000242246">
    <property type="component" value="Unassembled WGS sequence"/>
</dbReference>
<comment type="caution">
    <text evidence="2">The sequence shown here is derived from an EMBL/GenBank/DDBJ whole genome shotgun (WGS) entry which is preliminary data.</text>
</comment>
<feature type="transmembrane region" description="Helical" evidence="1">
    <location>
        <begin position="175"/>
        <end position="191"/>
    </location>
</feature>
<feature type="transmembrane region" description="Helical" evidence="1">
    <location>
        <begin position="326"/>
        <end position="343"/>
    </location>
</feature>
<dbReference type="PANTHER" id="PTHR38454:SF1">
    <property type="entry name" value="INTEGRAL MEMBRANE PROTEIN"/>
    <property type="match status" value="1"/>
</dbReference>
<feature type="transmembrane region" description="Helical" evidence="1">
    <location>
        <begin position="84"/>
        <end position="107"/>
    </location>
</feature>
<feature type="transmembrane region" description="Helical" evidence="1">
    <location>
        <begin position="203"/>
        <end position="226"/>
    </location>
</feature>
<feature type="transmembrane region" description="Helical" evidence="1">
    <location>
        <begin position="412"/>
        <end position="431"/>
    </location>
</feature>